<proteinExistence type="inferred from homology"/>
<dbReference type="Gene3D" id="3.90.220.20">
    <property type="entry name" value="DNA methylase specificity domains"/>
    <property type="match status" value="3"/>
</dbReference>
<dbReference type="PANTHER" id="PTHR43140">
    <property type="entry name" value="TYPE-1 RESTRICTION ENZYME ECOKI SPECIFICITY PROTEIN"/>
    <property type="match status" value="1"/>
</dbReference>
<comment type="similarity">
    <text evidence="1">Belongs to the type-I restriction system S methylase family.</text>
</comment>
<dbReference type="Pfam" id="PF01420">
    <property type="entry name" value="Methylase_S"/>
    <property type="match status" value="1"/>
</dbReference>
<dbReference type="PANTHER" id="PTHR43140:SF1">
    <property type="entry name" value="TYPE I RESTRICTION ENZYME ECOKI SPECIFICITY SUBUNIT"/>
    <property type="match status" value="1"/>
</dbReference>
<evidence type="ECO:0000313" key="6">
    <source>
        <dbReference type="Proteomes" id="UP000510643"/>
    </source>
</evidence>
<dbReference type="GeneID" id="78401753"/>
<evidence type="ECO:0000256" key="1">
    <source>
        <dbReference type="ARBA" id="ARBA00010923"/>
    </source>
</evidence>
<dbReference type="RefSeq" id="WP_180904534.1">
    <property type="nucleotide sequence ID" value="NZ_CP040908.1"/>
</dbReference>
<keyword evidence="6" id="KW-1185">Reference proteome</keyword>
<dbReference type="InterPro" id="IPR044946">
    <property type="entry name" value="Restrct_endonuc_typeI_TRD_sf"/>
</dbReference>
<evidence type="ECO:0000259" key="4">
    <source>
        <dbReference type="Pfam" id="PF01420"/>
    </source>
</evidence>
<evidence type="ECO:0000256" key="2">
    <source>
        <dbReference type="ARBA" id="ARBA00022747"/>
    </source>
</evidence>
<gene>
    <name evidence="5" type="ORF">FH779_09810</name>
</gene>
<dbReference type="Proteomes" id="UP000510643">
    <property type="component" value="Chromosome"/>
</dbReference>
<evidence type="ECO:0000313" key="5">
    <source>
        <dbReference type="EMBL" id="QLL58362.1"/>
    </source>
</evidence>
<organism evidence="5 6">
    <name type="scientific">Empedobacter falsenii</name>
    <dbReference type="NCBI Taxonomy" id="343874"/>
    <lineage>
        <taxon>Bacteria</taxon>
        <taxon>Pseudomonadati</taxon>
        <taxon>Bacteroidota</taxon>
        <taxon>Flavobacteriia</taxon>
        <taxon>Flavobacteriales</taxon>
        <taxon>Weeksellaceae</taxon>
        <taxon>Empedobacter</taxon>
    </lineage>
</organism>
<dbReference type="EMBL" id="CP040908">
    <property type="protein sequence ID" value="QLL58362.1"/>
    <property type="molecule type" value="Genomic_DNA"/>
</dbReference>
<dbReference type="CDD" id="cd17274">
    <property type="entry name" value="RMtype1_S_Eco540ANI-TRD1-CR1_like"/>
    <property type="match status" value="1"/>
</dbReference>
<dbReference type="KEGG" id="efal:FH779_09810"/>
<dbReference type="AlphaFoldDB" id="A0A7H9DT27"/>
<keyword evidence="3" id="KW-0238">DNA-binding</keyword>
<protein>
    <recommendedName>
        <fullName evidence="4">Type I restriction modification DNA specificity domain-containing protein</fullName>
    </recommendedName>
</protein>
<name>A0A7H9DT27_9FLAO</name>
<evidence type="ECO:0000256" key="3">
    <source>
        <dbReference type="ARBA" id="ARBA00023125"/>
    </source>
</evidence>
<dbReference type="InterPro" id="IPR000055">
    <property type="entry name" value="Restrct_endonuc_typeI_TRD"/>
</dbReference>
<dbReference type="InterPro" id="IPR051212">
    <property type="entry name" value="Type-I_RE_S_subunit"/>
</dbReference>
<keyword evidence="2" id="KW-0680">Restriction system</keyword>
<accession>A0A7H9DT27</accession>
<dbReference type="GO" id="GO:0009307">
    <property type="term" value="P:DNA restriction-modification system"/>
    <property type="evidence" value="ECO:0007669"/>
    <property type="project" value="UniProtKB-KW"/>
</dbReference>
<dbReference type="SUPFAM" id="SSF116734">
    <property type="entry name" value="DNA methylase specificity domain"/>
    <property type="match status" value="2"/>
</dbReference>
<dbReference type="GO" id="GO:0003677">
    <property type="term" value="F:DNA binding"/>
    <property type="evidence" value="ECO:0007669"/>
    <property type="project" value="UniProtKB-KW"/>
</dbReference>
<sequence>MREDWVECKFEDLLDYEQPTNYIIKEENYSDSLPIPVLTAGKGFIKGYTNEEFGVFDKLPTIIFDDFTTASQYVNFKFKVKSSAMKILNPTSSLVNLKFLFNVMQVCKVRSETHKRYWISEYSQIRFGLPPLPEQRAIVKKIEALFSSLDAGIADLKKAQEQLKIYRQAVLKKAFEGELTKEWREKQTNLPTAEELLVQIEEQRQAYYEKQIEDWKEAVTIWEKNGKEGKKPKKLAKSDLSKNDFIDSEELPNSWKLVQISDILKFLTDYHANGGYETLRDNVELLDEEGYALMIRATNFEKNDFRNDVKFISEQAYNFLSKTKLYGGEILFGKIGNAGKSYLMPHLNRPCSLAMNLFSLTTYINNKYLSYHLKNNRQVQEINSYVKGVGNPTIDKKSIRSIHLSLCSLEEQAQIVKEIEARLSVCDAVEQQIKDSLSQAEALRQSILKKAFEGKLLTEEEIKACQQEPDYEPAAVLLEKIKAEKEANKSSKKIIKGKPKKKMEKKEILQLLAENNNEMLVAQLWKNSVYGEDIDAFYLKLKELAEEGKITEVKNGKKVSIKLI</sequence>
<dbReference type="REBASE" id="413037">
    <property type="entry name" value="S.Efa16811ORF9785P"/>
</dbReference>
<reference evidence="5 6" key="1">
    <citation type="submission" date="2019-06" db="EMBL/GenBank/DDBJ databases">
        <title>Emergence of pandrug resistant Empedobacter falsenii in China.</title>
        <authorList>
            <person name="Dong N."/>
            <person name="Chen S."/>
            <person name="Zhang R."/>
        </authorList>
    </citation>
    <scope>NUCLEOTIDE SEQUENCE [LARGE SCALE GENOMIC DNA]</scope>
    <source>
        <strain evidence="5 6">1681-1</strain>
    </source>
</reference>
<feature type="domain" description="Type I restriction modification DNA specificity" evidence="4">
    <location>
        <begin position="253"/>
        <end position="437"/>
    </location>
</feature>